<reference evidence="3" key="1">
    <citation type="submission" date="2020-04" db="EMBL/GenBank/DDBJ databases">
        <authorList>
            <person name="Zhang T."/>
        </authorList>
    </citation>
    <scope>NUCLEOTIDE SEQUENCE</scope>
    <source>
        <strain evidence="3">HKST-UBA02</strain>
    </source>
</reference>
<organism evidence="3 4">
    <name type="scientific">Eiseniibacteriota bacterium</name>
    <dbReference type="NCBI Taxonomy" id="2212470"/>
    <lineage>
        <taxon>Bacteria</taxon>
        <taxon>Candidatus Eiseniibacteriota</taxon>
    </lineage>
</organism>
<sequence>MTLPEIAISRPVSMLMLIVSLLVLGAVALVKLPLAFLPEVQEPELFVIVPYPNATPSQVERSIVRPMEDALGSVSGLESLWSMCNQDEGRIRLDFAWGADLALARMEVREAVDRVRRDLPDDVERIVISTNWDARESDSPILEGRLSSPRDLSESYDLLDRRIVKPLERIPGVAQVRLDGVNPKEVRIRLRPDDLVAYGIDVREVSRALRTQNFDQSLGQVEEPGLNHQLRTVGTFQSLAEIENLAVRSDGLRLRDVADVTYEEPPLEYGRHLDGDFAIGISVSKESSANTVEICREVRERVAAMADDPELEGVNFLIWENQGQEIERTLADLLFTGIFGAILASVVLYVFLRRVSSTLVAVSCIPFSLIVACGFIWAQGKTLNTVSLLGLIVGIGMLVDNAVVVMENVFRHQERGKDRVTAARMGAKEVSTAVIAATLTSVIVFLPLIFNEPNEMNIILRELGITVCITLLASLFISQTLIPLATAHFLSEEGNRARSRASLALDRVVEQFMSRLTRGYRRVLKLGLRHLWLTPIVGLLVVASGYFPAQEIDFNFDTSESEAFVGVRYEFSEPLTLDRKQEVVSQVEAELVGHKDELTTKSIYSFWSDRWAMTRLYMAEGKTTEKDVAEARRVTKSYLPELPGVKLEIMDAGPMWRQDRGKRVAFQLVGEDSEVLATLAEEAKSLLGEIPGLVDPFSSLEEGGQEMVVSYDRDLTARYGVDPRQPAEVIQLTYRGQNLPRFRTADGERPMRLLLGEKDVSSMSELRNLPLYNREGERVPLASLADFRILPGAERIQRDDRQTSVWVGAKYEDGKREDYLPLVHSALATMEFPYGYNYSFDRTQSRREEQSREFLVNLGLALLLIFAVMAGLFESARQATALMVALPFALSGALWTLWLTKTDFDQPAAVGALLLIGIVVNNGIVMLEHVNMYRRRGMRRNRALLLGGSERIRPILMTALTTLIGLFPIWVQKPALAGIYYYSMALVIMGGLAVSTVLTSVLLPTTAVILEDVPGWIARGGRRLRRSGGAGTQPSKAHEGVQA</sequence>
<dbReference type="SUPFAM" id="SSF82866">
    <property type="entry name" value="Multidrug efflux transporter AcrB transmembrane domain"/>
    <property type="match status" value="2"/>
</dbReference>
<accession>A0A956N924</accession>
<feature type="transmembrane region" description="Helical" evidence="2">
    <location>
        <begin position="12"/>
        <end position="36"/>
    </location>
</feature>
<comment type="caution">
    <text evidence="3">The sequence shown here is derived from an EMBL/GenBank/DDBJ whole genome shotgun (WGS) entry which is preliminary data.</text>
</comment>
<feature type="region of interest" description="Disordered" evidence="1">
    <location>
        <begin position="1024"/>
        <end position="1043"/>
    </location>
</feature>
<feature type="transmembrane region" description="Helical" evidence="2">
    <location>
        <begin position="359"/>
        <end position="380"/>
    </location>
</feature>
<feature type="transmembrane region" description="Helical" evidence="2">
    <location>
        <begin position="430"/>
        <end position="451"/>
    </location>
</feature>
<keyword evidence="2" id="KW-1133">Transmembrane helix</keyword>
<feature type="transmembrane region" description="Helical" evidence="2">
    <location>
        <begin position="910"/>
        <end position="933"/>
    </location>
</feature>
<keyword evidence="2" id="KW-0812">Transmembrane</keyword>
<dbReference type="SUPFAM" id="SSF82693">
    <property type="entry name" value="Multidrug efflux transporter AcrB pore domain, PN1, PN2, PC1 and PC2 subdomains"/>
    <property type="match status" value="2"/>
</dbReference>
<dbReference type="Gene3D" id="3.30.70.1320">
    <property type="entry name" value="Multidrug efflux transporter AcrB pore domain like"/>
    <property type="match status" value="1"/>
</dbReference>
<feature type="transmembrane region" description="Helical" evidence="2">
    <location>
        <begin position="954"/>
        <end position="973"/>
    </location>
</feature>
<feature type="transmembrane region" description="Helical" evidence="2">
    <location>
        <begin position="880"/>
        <end position="898"/>
    </location>
</feature>
<dbReference type="InterPro" id="IPR027463">
    <property type="entry name" value="AcrB_DN_DC_subdom"/>
</dbReference>
<dbReference type="GO" id="GO:0005886">
    <property type="term" value="C:plasma membrane"/>
    <property type="evidence" value="ECO:0007669"/>
    <property type="project" value="TreeGrafter"/>
</dbReference>
<dbReference type="AlphaFoldDB" id="A0A956N924"/>
<feature type="transmembrane region" description="Helical" evidence="2">
    <location>
        <begin position="333"/>
        <end position="352"/>
    </location>
</feature>
<keyword evidence="2" id="KW-0472">Membrane</keyword>
<feature type="transmembrane region" description="Helical" evidence="2">
    <location>
        <begin position="854"/>
        <end position="873"/>
    </location>
</feature>
<dbReference type="GO" id="GO:0042910">
    <property type="term" value="F:xenobiotic transmembrane transporter activity"/>
    <property type="evidence" value="ECO:0007669"/>
    <property type="project" value="TreeGrafter"/>
</dbReference>
<dbReference type="InterPro" id="IPR001036">
    <property type="entry name" value="Acrflvin-R"/>
</dbReference>
<dbReference type="Gene3D" id="3.30.2090.10">
    <property type="entry name" value="Multidrug efflux transporter AcrB TolC docking domain, DN and DC subdomains"/>
    <property type="match status" value="2"/>
</dbReference>
<feature type="transmembrane region" description="Helical" evidence="2">
    <location>
        <begin position="531"/>
        <end position="549"/>
    </location>
</feature>
<evidence type="ECO:0000313" key="3">
    <source>
        <dbReference type="EMBL" id="MCA9754407.1"/>
    </source>
</evidence>
<feature type="transmembrane region" description="Helical" evidence="2">
    <location>
        <begin position="463"/>
        <end position="490"/>
    </location>
</feature>
<dbReference type="Pfam" id="PF00873">
    <property type="entry name" value="ACR_tran"/>
    <property type="match status" value="1"/>
</dbReference>
<dbReference type="PRINTS" id="PR00702">
    <property type="entry name" value="ACRIFLAVINRP"/>
</dbReference>
<evidence type="ECO:0000313" key="4">
    <source>
        <dbReference type="Proteomes" id="UP000739538"/>
    </source>
</evidence>
<dbReference type="Proteomes" id="UP000739538">
    <property type="component" value="Unassembled WGS sequence"/>
</dbReference>
<evidence type="ECO:0000256" key="2">
    <source>
        <dbReference type="SAM" id="Phobius"/>
    </source>
</evidence>
<evidence type="ECO:0000256" key="1">
    <source>
        <dbReference type="SAM" id="MobiDB-lite"/>
    </source>
</evidence>
<feature type="transmembrane region" description="Helical" evidence="2">
    <location>
        <begin position="386"/>
        <end position="410"/>
    </location>
</feature>
<dbReference type="EMBL" id="JAGQHS010000003">
    <property type="protein sequence ID" value="MCA9754407.1"/>
    <property type="molecule type" value="Genomic_DNA"/>
</dbReference>
<proteinExistence type="predicted"/>
<feature type="transmembrane region" description="Helical" evidence="2">
    <location>
        <begin position="979"/>
        <end position="1003"/>
    </location>
</feature>
<dbReference type="Gene3D" id="1.20.1640.10">
    <property type="entry name" value="Multidrug efflux transporter AcrB transmembrane domain"/>
    <property type="match status" value="2"/>
</dbReference>
<gene>
    <name evidence="3" type="ORF">KDA27_01290</name>
</gene>
<protein>
    <submittedName>
        <fullName evidence="3">Efflux RND transporter permease subunit</fullName>
    </submittedName>
</protein>
<dbReference type="PANTHER" id="PTHR32063">
    <property type="match status" value="1"/>
</dbReference>
<reference evidence="3" key="2">
    <citation type="journal article" date="2021" name="Microbiome">
        <title>Successional dynamics and alternative stable states in a saline activated sludge microbial community over 9 years.</title>
        <authorList>
            <person name="Wang Y."/>
            <person name="Ye J."/>
            <person name="Ju F."/>
            <person name="Liu L."/>
            <person name="Boyd J.A."/>
            <person name="Deng Y."/>
            <person name="Parks D.H."/>
            <person name="Jiang X."/>
            <person name="Yin X."/>
            <person name="Woodcroft B.J."/>
            <person name="Tyson G.W."/>
            <person name="Hugenholtz P."/>
            <person name="Polz M.F."/>
            <person name="Zhang T."/>
        </authorList>
    </citation>
    <scope>NUCLEOTIDE SEQUENCE</scope>
    <source>
        <strain evidence="3">HKST-UBA02</strain>
    </source>
</reference>
<dbReference type="Gene3D" id="3.30.70.1440">
    <property type="entry name" value="Multidrug efflux transporter AcrB pore domain"/>
    <property type="match status" value="1"/>
</dbReference>
<dbReference type="SUPFAM" id="SSF82714">
    <property type="entry name" value="Multidrug efflux transporter AcrB TolC docking domain, DN and DC subdomains"/>
    <property type="match status" value="2"/>
</dbReference>
<dbReference type="Gene3D" id="3.30.70.1430">
    <property type="entry name" value="Multidrug efflux transporter AcrB pore domain"/>
    <property type="match status" value="2"/>
</dbReference>
<name>A0A956N924_UNCEI</name>
<dbReference type="PANTHER" id="PTHR32063:SF73">
    <property type="entry name" value="RND SUPERFAMILY EFFLUX PUMP PERMEASE COMPONENT 1"/>
    <property type="match status" value="1"/>
</dbReference>